<accession>A0AAE0ZZ35</accession>
<organism evidence="2 3">
    <name type="scientific">Elysia crispata</name>
    <name type="common">lettuce slug</name>
    <dbReference type="NCBI Taxonomy" id="231223"/>
    <lineage>
        <taxon>Eukaryota</taxon>
        <taxon>Metazoa</taxon>
        <taxon>Spiralia</taxon>
        <taxon>Lophotrochozoa</taxon>
        <taxon>Mollusca</taxon>
        <taxon>Gastropoda</taxon>
        <taxon>Heterobranchia</taxon>
        <taxon>Euthyneura</taxon>
        <taxon>Panpulmonata</taxon>
        <taxon>Sacoglossa</taxon>
        <taxon>Placobranchoidea</taxon>
        <taxon>Plakobranchidae</taxon>
        <taxon>Elysia</taxon>
    </lineage>
</organism>
<keyword evidence="3" id="KW-1185">Reference proteome</keyword>
<feature type="region of interest" description="Disordered" evidence="1">
    <location>
        <begin position="1"/>
        <end position="39"/>
    </location>
</feature>
<feature type="compositionally biased region" description="Basic and acidic residues" evidence="1">
    <location>
        <begin position="1"/>
        <end position="37"/>
    </location>
</feature>
<dbReference type="Proteomes" id="UP001283361">
    <property type="component" value="Unassembled WGS sequence"/>
</dbReference>
<gene>
    <name evidence="2" type="ORF">RRG08_050295</name>
</gene>
<name>A0AAE0ZZ35_9GAST</name>
<reference evidence="2" key="1">
    <citation type="journal article" date="2023" name="G3 (Bethesda)">
        <title>A reference genome for the long-term kleptoplast-retaining sea slug Elysia crispata morphotype clarki.</title>
        <authorList>
            <person name="Eastman K.E."/>
            <person name="Pendleton A.L."/>
            <person name="Shaikh M.A."/>
            <person name="Suttiyut T."/>
            <person name="Ogas R."/>
            <person name="Tomko P."/>
            <person name="Gavelis G."/>
            <person name="Widhalm J.R."/>
            <person name="Wisecaver J.H."/>
        </authorList>
    </citation>
    <scope>NUCLEOTIDE SEQUENCE</scope>
    <source>
        <strain evidence="2">ECLA1</strain>
    </source>
</reference>
<proteinExistence type="predicted"/>
<protein>
    <submittedName>
        <fullName evidence="2">Uncharacterized protein</fullName>
    </submittedName>
</protein>
<dbReference type="EMBL" id="JAWDGP010003056">
    <property type="protein sequence ID" value="KAK3777907.1"/>
    <property type="molecule type" value="Genomic_DNA"/>
</dbReference>
<evidence type="ECO:0000313" key="3">
    <source>
        <dbReference type="Proteomes" id="UP001283361"/>
    </source>
</evidence>
<evidence type="ECO:0000313" key="2">
    <source>
        <dbReference type="EMBL" id="KAK3777907.1"/>
    </source>
</evidence>
<dbReference type="AlphaFoldDB" id="A0AAE0ZZ35"/>
<sequence>MYVETRGIRRKTDEPEVNETRHEKPDETRETRRDTRNQTRLIYRQSRYMASDMNNERSGINRLTTPKASYFPQPFFLERSRGFFPSFFSCLCGPARWVSGMFRSLHLLYKPEDNMLNRDFQNVMHSVYTLLEPCPSSLSLDLVCFRGLGSWCEPGLKIGYQVR</sequence>
<evidence type="ECO:0000256" key="1">
    <source>
        <dbReference type="SAM" id="MobiDB-lite"/>
    </source>
</evidence>
<comment type="caution">
    <text evidence="2">The sequence shown here is derived from an EMBL/GenBank/DDBJ whole genome shotgun (WGS) entry which is preliminary data.</text>
</comment>